<dbReference type="GO" id="GO:0006891">
    <property type="term" value="P:intra-Golgi vesicle-mediated transport"/>
    <property type="evidence" value="ECO:0007669"/>
    <property type="project" value="TreeGrafter"/>
</dbReference>
<dbReference type="GO" id="GO:0034498">
    <property type="term" value="P:early endosome to Golgi transport"/>
    <property type="evidence" value="ECO:0007669"/>
    <property type="project" value="TreeGrafter"/>
</dbReference>
<keyword evidence="3" id="KW-0333">Golgi apparatus</keyword>
<dbReference type="InterPro" id="IPR056917">
    <property type="entry name" value="Ig_TRAPPC10"/>
</dbReference>
<proteinExistence type="predicted"/>
<dbReference type="Pfam" id="PF12584">
    <property type="entry name" value="TRAPPC10"/>
    <property type="match status" value="1"/>
</dbReference>
<dbReference type="PANTHER" id="PTHR13251">
    <property type="entry name" value="EPILEPSY HOLOPROSENCEPHALY CANDIDATE 1/TMEM1"/>
    <property type="match status" value="1"/>
</dbReference>
<evidence type="ECO:0000256" key="3">
    <source>
        <dbReference type="ARBA" id="ARBA00023034"/>
    </source>
</evidence>
<dbReference type="Pfam" id="PF23604">
    <property type="entry name" value="Ig_TRAPPC10"/>
    <property type="match status" value="1"/>
</dbReference>
<organism evidence="8 9">
    <name type="scientific">Nezara viridula</name>
    <name type="common">Southern green stink bug</name>
    <name type="synonym">Cimex viridulus</name>
    <dbReference type="NCBI Taxonomy" id="85310"/>
    <lineage>
        <taxon>Eukaryota</taxon>
        <taxon>Metazoa</taxon>
        <taxon>Ecdysozoa</taxon>
        <taxon>Arthropoda</taxon>
        <taxon>Hexapoda</taxon>
        <taxon>Insecta</taxon>
        <taxon>Pterygota</taxon>
        <taxon>Neoptera</taxon>
        <taxon>Paraneoptera</taxon>
        <taxon>Hemiptera</taxon>
        <taxon>Heteroptera</taxon>
        <taxon>Panheteroptera</taxon>
        <taxon>Pentatomomorpha</taxon>
        <taxon>Pentatomoidea</taxon>
        <taxon>Pentatomidae</taxon>
        <taxon>Pentatominae</taxon>
        <taxon>Nezara</taxon>
    </lineage>
</organism>
<feature type="domain" description="TRAPPC10 Ig-like" evidence="7">
    <location>
        <begin position="768"/>
        <end position="880"/>
    </location>
</feature>
<comment type="subcellular location">
    <subcellularLocation>
        <location evidence="1">Golgi apparatus</location>
    </subcellularLocation>
</comment>
<accession>A0A9P0HI37</accession>
<feature type="compositionally biased region" description="Basic and acidic residues" evidence="4">
    <location>
        <begin position="624"/>
        <end position="645"/>
    </location>
</feature>
<dbReference type="InterPro" id="IPR056913">
    <property type="entry name" value="TRAPPC10/Trs130_N"/>
</dbReference>
<evidence type="ECO:0000256" key="4">
    <source>
        <dbReference type="SAM" id="MobiDB-lite"/>
    </source>
</evidence>
<gene>
    <name evidence="8" type="ORF">NEZAVI_LOCUS11632</name>
</gene>
<reference evidence="8" key="1">
    <citation type="submission" date="2022-01" db="EMBL/GenBank/DDBJ databases">
        <authorList>
            <person name="King R."/>
        </authorList>
    </citation>
    <scope>NUCLEOTIDE SEQUENCE</scope>
</reference>
<dbReference type="OrthoDB" id="10256906at2759"/>
<dbReference type="EMBL" id="OV725081">
    <property type="protein sequence ID" value="CAH1402928.1"/>
    <property type="molecule type" value="Genomic_DNA"/>
</dbReference>
<evidence type="ECO:0000256" key="2">
    <source>
        <dbReference type="ARBA" id="ARBA00022448"/>
    </source>
</evidence>
<keyword evidence="2" id="KW-0813">Transport</keyword>
<feature type="domain" description="TRAPPC10/Trs130 N-terminal" evidence="6">
    <location>
        <begin position="20"/>
        <end position="332"/>
    </location>
</feature>
<feature type="region of interest" description="Disordered" evidence="4">
    <location>
        <begin position="624"/>
        <end position="647"/>
    </location>
</feature>
<evidence type="ECO:0000313" key="8">
    <source>
        <dbReference type="EMBL" id="CAH1402928.1"/>
    </source>
</evidence>
<dbReference type="InterPro" id="IPR045126">
    <property type="entry name" value="TRAPPC10/Trs130"/>
</dbReference>
<sequence>MNSHVVMNGTLDKVTEVSVSDRKPIVTYAGDKELFLGLEPTLCSSLPQEAAEWRRTYGRAIKSVNVSATFVPFTKDVLPKEGDYHLIDQPMFHTYWTQCSDVEYYKSNVREDIELWMSVLQQFKLSEWMIVVVETYDFRKSNKLLPRTTVYDKIKSDFGAKHADRCLSVINPLRSESRSAGSWRGLVVNTRLLLLAAFDRILLKFEETLREQRDRRNQVGWSFTKYFLLQEELAFVLEMLGVYEEALVQYDELDALFTQFIVNSNLGETPAWLTQFQTPLESWQGLSLTSGVNLKERARIENNSCSLLQFRNYLFSRQCAMLLYSNKPSEVAERTLPFLHNCIRELYLLEVACPVGSVPTWVFLSSVEILQICDTYTDSVHVEQYSRYTAGIWAYARQKLSELGKLCGLMPGQVPSSEQLHLAVEIFSGLGEANTKPVEKLKRALSNHQEFYKMYLELSELAMGTYKHIGRVRCARSLGQDLSDFYRVLGDDQTAASFLQHALLSYDQDGWTKLAAITRLRLASSYLALGDLHRYTKMCLSIACSTELDMPLRMKHYSDALNTISTSKPDPPWSCCLTDCFILTDVDVQVHQGGMNVSATLGIKSLLPVETVSDSVSMAISQYKHESKSSSKHKEALENSRRKSLDSSSSSNLYLLKIPMTLRHDYQQDKSLAGSSLEVKNTKQIVRRQDSHGKYRKISNIAKADFTRYLSAKKVVLKPGLNSVHLTCKESEAGQYRLGQCCITLMEGFELLSPPLPQKVIFEVSHIQPAVLLINHGDMLAGLVQDVTLKICSNSYSVAEDTKVKLKASIGLELKDGDKDWSRVLEVKLPAIKPNSSLELPLKMYAELPNIKDCTNLEHNVMVKNDWSEEEHAIGLNLKPVLSSKLSMQTSKHSKFLHVAVTSVTSLSIKSIVMTPLSSSNVLLIPLNPSMETTTLTPERKIFFMWKMEVENITEHSPFKTELTLHYNPTSGDTTSKKDYIYKCTFDIVNYKTIYLLECRVEPIRGSEFCRVSTVCQLKLKVTKVNKESTVADPDCNSLMYEVLTEHNMWAACGRTAGVLNLTDMDEQTVLLDVMPLVNGYLPLPSVRLSKYIPAGAKSSSGRSEGHPRLEPFSAGQVYNLSKSSQVHVISAASPQDP</sequence>
<dbReference type="AlphaFoldDB" id="A0A9P0HI37"/>
<evidence type="ECO:0000259" key="6">
    <source>
        <dbReference type="Pfam" id="PF23036"/>
    </source>
</evidence>
<name>A0A9P0HI37_NEZVI</name>
<dbReference type="Proteomes" id="UP001152798">
    <property type="component" value="Chromosome 5"/>
</dbReference>
<dbReference type="GO" id="GO:0005829">
    <property type="term" value="C:cytosol"/>
    <property type="evidence" value="ECO:0007669"/>
    <property type="project" value="GOC"/>
</dbReference>
<evidence type="ECO:0000256" key="1">
    <source>
        <dbReference type="ARBA" id="ARBA00004555"/>
    </source>
</evidence>
<dbReference type="PANTHER" id="PTHR13251:SF3">
    <property type="entry name" value="TRAFFICKING PROTEIN PARTICLE COMPLEX SUBUNIT 10"/>
    <property type="match status" value="1"/>
</dbReference>
<evidence type="ECO:0000259" key="5">
    <source>
        <dbReference type="Pfam" id="PF12584"/>
    </source>
</evidence>
<protein>
    <recommendedName>
        <fullName evidence="10">Trafficking protein particle complex subunit 10</fullName>
    </recommendedName>
</protein>
<dbReference type="InterPro" id="IPR022233">
    <property type="entry name" value="TRAPPC10/Trs130_C"/>
</dbReference>
<evidence type="ECO:0000313" key="9">
    <source>
        <dbReference type="Proteomes" id="UP001152798"/>
    </source>
</evidence>
<dbReference type="Pfam" id="PF23036">
    <property type="entry name" value="TRAPPC10_1st"/>
    <property type="match status" value="1"/>
</dbReference>
<dbReference type="GO" id="GO:1990071">
    <property type="term" value="C:TRAPPII protein complex"/>
    <property type="evidence" value="ECO:0007669"/>
    <property type="project" value="InterPro"/>
</dbReference>
<keyword evidence="9" id="KW-1185">Reference proteome</keyword>
<evidence type="ECO:0000259" key="7">
    <source>
        <dbReference type="Pfam" id="PF23604"/>
    </source>
</evidence>
<feature type="domain" description="TRAPPC10/Trs130 C-terminal" evidence="5">
    <location>
        <begin position="987"/>
        <end position="1130"/>
    </location>
</feature>
<evidence type="ECO:0008006" key="10">
    <source>
        <dbReference type="Google" id="ProtNLM"/>
    </source>
</evidence>